<dbReference type="NCBIfam" id="TIGR00138">
    <property type="entry name" value="rsmG_gidB"/>
    <property type="match status" value="1"/>
</dbReference>
<evidence type="ECO:0000313" key="7">
    <source>
        <dbReference type="EMBL" id="BBO24154.1"/>
    </source>
</evidence>
<dbReference type="CDD" id="cd02440">
    <property type="entry name" value="AdoMet_MTases"/>
    <property type="match status" value="1"/>
</dbReference>
<evidence type="ECO:0000313" key="8">
    <source>
        <dbReference type="Proteomes" id="UP000662873"/>
    </source>
</evidence>
<keyword evidence="5 6" id="KW-0949">S-adenosyl-L-methionine</keyword>
<dbReference type="Proteomes" id="UP000662873">
    <property type="component" value="Chromosome"/>
</dbReference>
<feature type="binding site" evidence="6">
    <location>
        <position position="78"/>
    </location>
    <ligand>
        <name>S-adenosyl-L-methionine</name>
        <dbReference type="ChEBI" id="CHEBI:59789"/>
    </ligand>
</feature>
<keyword evidence="1 6" id="KW-0963">Cytoplasm</keyword>
<dbReference type="GO" id="GO:0005829">
    <property type="term" value="C:cytosol"/>
    <property type="evidence" value="ECO:0007669"/>
    <property type="project" value="TreeGrafter"/>
</dbReference>
<dbReference type="InterPro" id="IPR003682">
    <property type="entry name" value="rRNA_ssu_MeTfrase_G"/>
</dbReference>
<evidence type="ECO:0000256" key="1">
    <source>
        <dbReference type="ARBA" id="ARBA00022490"/>
    </source>
</evidence>
<comment type="function">
    <text evidence="6">Specifically methylates the N7 position of a guanine in 16S rRNA.</text>
</comment>
<dbReference type="EMBL" id="AP021858">
    <property type="protein sequence ID" value="BBO24154.1"/>
    <property type="molecule type" value="Genomic_DNA"/>
</dbReference>
<proteinExistence type="inferred from homology"/>
<gene>
    <name evidence="6" type="primary">rsmG</name>
    <name evidence="7" type="ORF">NPRO_17490</name>
</gene>
<dbReference type="InterPro" id="IPR029063">
    <property type="entry name" value="SAM-dependent_MTases_sf"/>
</dbReference>
<feature type="binding site" evidence="6">
    <location>
        <begin position="96"/>
        <end position="98"/>
    </location>
    <ligand>
        <name>S-adenosyl-L-methionine</name>
        <dbReference type="ChEBI" id="CHEBI:59789"/>
    </ligand>
</feature>
<keyword evidence="3 6" id="KW-0489">Methyltransferase</keyword>
<evidence type="ECO:0000256" key="5">
    <source>
        <dbReference type="ARBA" id="ARBA00022691"/>
    </source>
</evidence>
<comment type="similarity">
    <text evidence="6">Belongs to the methyltransferase superfamily. RNA methyltransferase RsmG family.</text>
</comment>
<evidence type="ECO:0000256" key="3">
    <source>
        <dbReference type="ARBA" id="ARBA00022603"/>
    </source>
</evidence>
<dbReference type="AlphaFoldDB" id="A0A809SER7"/>
<accession>A0A809SER7</accession>
<organism evidence="7 8">
    <name type="scientific">Candidatus Nitrosymbiomonas proteolyticus</name>
    <dbReference type="NCBI Taxonomy" id="2608984"/>
    <lineage>
        <taxon>Bacteria</taxon>
        <taxon>Bacillati</taxon>
        <taxon>Armatimonadota</taxon>
        <taxon>Armatimonadota incertae sedis</taxon>
        <taxon>Candidatus Nitrosymbiomonas</taxon>
    </lineage>
</organism>
<evidence type="ECO:0000256" key="6">
    <source>
        <dbReference type="HAMAP-Rule" id="MF_00074"/>
    </source>
</evidence>
<feature type="binding site" evidence="6">
    <location>
        <position position="135"/>
    </location>
    <ligand>
        <name>S-adenosyl-L-methionine</name>
        <dbReference type="ChEBI" id="CHEBI:59789"/>
    </ligand>
</feature>
<dbReference type="PANTHER" id="PTHR31760:SF0">
    <property type="entry name" value="S-ADENOSYL-L-METHIONINE-DEPENDENT METHYLTRANSFERASES SUPERFAMILY PROTEIN"/>
    <property type="match status" value="1"/>
</dbReference>
<dbReference type="EC" id="2.1.1.-" evidence="6"/>
<protein>
    <recommendedName>
        <fullName evidence="6">Ribosomal RNA small subunit methyltransferase G</fullName>
        <ecNumber evidence="6">2.1.1.-</ecNumber>
    </recommendedName>
    <alternativeName>
        <fullName evidence="6">16S rRNA 7-methylguanosine methyltransferase</fullName>
        <shortName evidence="6">16S rRNA m7G methyltransferase</shortName>
    </alternativeName>
</protein>
<dbReference type="Pfam" id="PF02527">
    <property type="entry name" value="GidB"/>
    <property type="match status" value="1"/>
</dbReference>
<keyword evidence="4 6" id="KW-0808">Transferase</keyword>
<name>A0A809SER7_9BACT</name>
<dbReference type="PANTHER" id="PTHR31760">
    <property type="entry name" value="S-ADENOSYL-L-METHIONINE-DEPENDENT METHYLTRANSFERASES SUPERFAMILY PROTEIN"/>
    <property type="match status" value="1"/>
</dbReference>
<feature type="binding site" evidence="6">
    <location>
        <begin position="120"/>
        <end position="121"/>
    </location>
    <ligand>
        <name>S-adenosyl-L-methionine</name>
        <dbReference type="ChEBI" id="CHEBI:59789"/>
    </ligand>
</feature>
<sequence length="227" mass="25127">MEPTRPQLLLSTGIDPDSVDWDLLARFEAGLYEWNQRVNLTRVPRERFFVRHVIDSLLFQDLIPSGSRVLDLGTGPGFPAWPLAWARQDLHVTALDSSGKPLAFLRSQALPNLEVLQGRAEELGVSESFDVVTGRALAPLAIQLELSASPCAVGGWVLPLRTASDVSAIEAFDPRVLGLELVRIERRTLPVEEAARVCPVYRKIVTTPTGYPRPWAEIRKRPLGSST</sequence>
<comment type="subcellular location">
    <subcellularLocation>
        <location evidence="6">Cytoplasm</location>
    </subcellularLocation>
</comment>
<dbReference type="Gene3D" id="3.40.50.150">
    <property type="entry name" value="Vaccinia Virus protein VP39"/>
    <property type="match status" value="1"/>
</dbReference>
<dbReference type="HAMAP" id="MF_00074">
    <property type="entry name" value="16SrRNA_methyltr_G"/>
    <property type="match status" value="1"/>
</dbReference>
<dbReference type="SUPFAM" id="SSF53335">
    <property type="entry name" value="S-adenosyl-L-methionine-dependent methyltransferases"/>
    <property type="match status" value="1"/>
</dbReference>
<keyword evidence="2 6" id="KW-0698">rRNA processing</keyword>
<dbReference type="GO" id="GO:0070043">
    <property type="term" value="F:rRNA (guanine-N7-)-methyltransferase activity"/>
    <property type="evidence" value="ECO:0007669"/>
    <property type="project" value="UniProtKB-UniRule"/>
</dbReference>
<evidence type="ECO:0000256" key="2">
    <source>
        <dbReference type="ARBA" id="ARBA00022552"/>
    </source>
</evidence>
<dbReference type="KEGG" id="npy:NPRO_17490"/>
<feature type="binding site" evidence="6">
    <location>
        <position position="73"/>
    </location>
    <ligand>
        <name>S-adenosyl-L-methionine</name>
        <dbReference type="ChEBI" id="CHEBI:59789"/>
    </ligand>
</feature>
<evidence type="ECO:0000256" key="4">
    <source>
        <dbReference type="ARBA" id="ARBA00022679"/>
    </source>
</evidence>
<reference evidence="7" key="1">
    <citation type="journal article" name="DNA Res.">
        <title>The physiological potential of anammox bacteria as revealed by their core genome structure.</title>
        <authorList>
            <person name="Okubo T."/>
            <person name="Toyoda A."/>
            <person name="Fukuhara K."/>
            <person name="Uchiyama I."/>
            <person name="Harigaya Y."/>
            <person name="Kuroiwa M."/>
            <person name="Suzuki T."/>
            <person name="Murakami Y."/>
            <person name="Suwa Y."/>
            <person name="Takami H."/>
        </authorList>
    </citation>
    <scope>NUCLEOTIDE SEQUENCE</scope>
    <source>
        <strain evidence="7">317325-2</strain>
    </source>
</reference>